<evidence type="ECO:0000259" key="2">
    <source>
        <dbReference type="Pfam" id="PF00534"/>
    </source>
</evidence>
<proteinExistence type="predicted"/>
<feature type="domain" description="Glycosyl transferase family 1" evidence="2">
    <location>
        <begin position="232"/>
        <end position="291"/>
    </location>
</feature>
<sequence>MQELVDLCHYGGDLHLSRFRAFKSQDFYALVNDYTETCFPLEFSTSGGARSMGHCSDFANYIYYGGARLSMDFGGFPEILDRKMHNCPTTVRVHGEYPNWQFFGMNLTNYWMPNLEQIQVEQMKFFEHIDTVLCKVRAMCVAVERFINAQQTNNTFGIHKFPKFKYMSHSSPDPFEDGPKLLGEEEFKNITQDYNTFYHSYGHSGRKSTQQVFQCWRKHPEWPNLTIVEFPELRRLQLTSGVHLCPSSQEGYGHYINEARAVGAVVLVTDHAPMNEFVEDGISGILVDHYDLTTESYQGMAPYFKSVAPVGEDHICSAVSRVLKLTIEERRQIGQNARKNYLHDKNEMIKNIEELRNEITKKTI</sequence>
<keyword evidence="1" id="KW-0328">Glycosyltransferase</keyword>
<keyword evidence="4" id="KW-1185">Reference proteome</keyword>
<organism evidence="3 4">
    <name type="scientific">Physocladia obscura</name>
    <dbReference type="NCBI Taxonomy" id="109957"/>
    <lineage>
        <taxon>Eukaryota</taxon>
        <taxon>Fungi</taxon>
        <taxon>Fungi incertae sedis</taxon>
        <taxon>Chytridiomycota</taxon>
        <taxon>Chytridiomycota incertae sedis</taxon>
        <taxon>Chytridiomycetes</taxon>
        <taxon>Chytridiales</taxon>
        <taxon>Chytriomycetaceae</taxon>
        <taxon>Physocladia</taxon>
    </lineage>
</organism>
<dbReference type="Pfam" id="PF00534">
    <property type="entry name" value="Glycos_transf_1"/>
    <property type="match status" value="1"/>
</dbReference>
<dbReference type="InterPro" id="IPR001296">
    <property type="entry name" value="Glyco_trans_1"/>
</dbReference>
<evidence type="ECO:0000313" key="4">
    <source>
        <dbReference type="Proteomes" id="UP001211907"/>
    </source>
</evidence>
<evidence type="ECO:0000256" key="1">
    <source>
        <dbReference type="ARBA" id="ARBA00022676"/>
    </source>
</evidence>
<dbReference type="GO" id="GO:0016757">
    <property type="term" value="F:glycosyltransferase activity"/>
    <property type="evidence" value="ECO:0007669"/>
    <property type="project" value="UniProtKB-KW"/>
</dbReference>
<reference evidence="3" key="1">
    <citation type="submission" date="2020-05" db="EMBL/GenBank/DDBJ databases">
        <title>Phylogenomic resolution of chytrid fungi.</title>
        <authorList>
            <person name="Stajich J.E."/>
            <person name="Amses K."/>
            <person name="Simmons R."/>
            <person name="Seto K."/>
            <person name="Myers J."/>
            <person name="Bonds A."/>
            <person name="Quandt C.A."/>
            <person name="Barry K."/>
            <person name="Liu P."/>
            <person name="Grigoriev I."/>
            <person name="Longcore J.E."/>
            <person name="James T.Y."/>
        </authorList>
    </citation>
    <scope>NUCLEOTIDE SEQUENCE</scope>
    <source>
        <strain evidence="3">JEL0513</strain>
    </source>
</reference>
<gene>
    <name evidence="3" type="ORF">HK100_008308</name>
</gene>
<comment type="caution">
    <text evidence="3">The sequence shown here is derived from an EMBL/GenBank/DDBJ whole genome shotgun (WGS) entry which is preliminary data.</text>
</comment>
<accession>A0AAD5T483</accession>
<protein>
    <recommendedName>
        <fullName evidence="2">Glycosyl transferase family 1 domain-containing protein</fullName>
    </recommendedName>
</protein>
<dbReference type="AlphaFoldDB" id="A0AAD5T483"/>
<evidence type="ECO:0000313" key="3">
    <source>
        <dbReference type="EMBL" id="KAJ3130006.1"/>
    </source>
</evidence>
<dbReference type="EMBL" id="JADGJH010000402">
    <property type="protein sequence ID" value="KAJ3130006.1"/>
    <property type="molecule type" value="Genomic_DNA"/>
</dbReference>
<keyword evidence="1" id="KW-0808">Transferase</keyword>
<name>A0AAD5T483_9FUNG</name>
<dbReference type="Gene3D" id="3.40.50.2000">
    <property type="entry name" value="Glycogen Phosphorylase B"/>
    <property type="match status" value="1"/>
</dbReference>
<dbReference type="Proteomes" id="UP001211907">
    <property type="component" value="Unassembled WGS sequence"/>
</dbReference>
<dbReference type="SUPFAM" id="SSF53756">
    <property type="entry name" value="UDP-Glycosyltransferase/glycogen phosphorylase"/>
    <property type="match status" value="2"/>
</dbReference>